<dbReference type="CDD" id="cd00063">
    <property type="entry name" value="FN3"/>
    <property type="match status" value="1"/>
</dbReference>
<dbReference type="InterPro" id="IPR003961">
    <property type="entry name" value="FN3_dom"/>
</dbReference>
<organism evidence="3 4">
    <name type="scientific">Aetokthonos hydrillicola Thurmond2011</name>
    <dbReference type="NCBI Taxonomy" id="2712845"/>
    <lineage>
        <taxon>Bacteria</taxon>
        <taxon>Bacillati</taxon>
        <taxon>Cyanobacteriota</taxon>
        <taxon>Cyanophyceae</taxon>
        <taxon>Nostocales</taxon>
        <taxon>Hapalosiphonaceae</taxon>
        <taxon>Aetokthonos</taxon>
    </lineage>
</organism>
<dbReference type="Pfam" id="PF24801">
    <property type="entry name" value="FNIII-A_GpJ"/>
    <property type="match status" value="1"/>
</dbReference>
<dbReference type="InterPro" id="IPR013783">
    <property type="entry name" value="Ig-like_fold"/>
</dbReference>
<sequence>MPKKKRNLSGGGGGKNKKPKEEPDSGRSVSYAQMLGIVSEGEIEGLVNGAQSIYFDETPAQNTDGSSNFTNFSWDWRSGTQAQDRLPGFSDEITLETNINSEIKQPLPLTRSVTNANLDIVRVRLGVVLQEYPPKGGVLGLKIQFRIYVKEGNGAFVLRLDQTIKGRYSALTEFEYSFPVNNLGGTVSDFSVRVERVTPQDSDTTRYQRTLQWRTLIQATETKLRYPNSALFGFRFDAAQFQQLPQISLKLAGRKIAIPTNSTPTATRGLTYSGIWNGTFYTPSVAIADPVWILYDLITNSRYGLGRYINQSQINKWALYEISQYCNEYVPNGEGGMEHRFQCHVLIEGKGEAYKVIESLRSIFRGFSYWMNGAIAFASDKPASPVAQFTQADIENGMFSYTRTGLKSRHTIALVTWLDPDDFYRQTIETVEDPDGIAKYGVRELEMTAFACTSRGQAHRAGLAALLTERLETETVTFRVRAYGAYTKPGDIIRISDAKRADIRYGGLIVASTLDSVTLDNPVALNTGETYALTVMMADGTVVERNVTDPPGSYTTLHLNSPLSETPPLESNWVLASTTVQPQLFRVLNRLPAPGSTEMLHEITALEYRGDKYNFIEQGWSLVARPTINRVPLVVNVPRNISLSYRSISINNGASFSYTLDASWQYPLNNGQRDQFITSYFVEYRKGDDGDWVETRTVDSTSTQYEGLQSGKYYVRVAAIDINGKSSQWAESYPLTFTSVNYSAVFTDQQTSIFATEF</sequence>
<evidence type="ECO:0000256" key="1">
    <source>
        <dbReference type="SAM" id="MobiDB-lite"/>
    </source>
</evidence>
<dbReference type="SUPFAM" id="SSF49265">
    <property type="entry name" value="Fibronectin type III"/>
    <property type="match status" value="1"/>
</dbReference>
<dbReference type="AlphaFoldDB" id="A0AAP5MEC0"/>
<evidence type="ECO:0000259" key="2">
    <source>
        <dbReference type="PROSITE" id="PS50853"/>
    </source>
</evidence>
<evidence type="ECO:0000313" key="3">
    <source>
        <dbReference type="EMBL" id="MDR9900709.1"/>
    </source>
</evidence>
<comment type="caution">
    <text evidence="3">The sequence shown here is derived from an EMBL/GenBank/DDBJ whole genome shotgun (WGS) entry which is preliminary data.</text>
</comment>
<dbReference type="PROSITE" id="PS50853">
    <property type="entry name" value="FN3"/>
    <property type="match status" value="1"/>
</dbReference>
<reference evidence="4" key="1">
    <citation type="journal article" date="2021" name="Science">
        <title>Hunting the eagle killer: A cyanobacterial neurotoxin causes vacuolar myelinopathy.</title>
        <authorList>
            <person name="Breinlinger S."/>
            <person name="Phillips T.J."/>
            <person name="Haram B.N."/>
            <person name="Mares J."/>
            <person name="Martinez Yerena J.A."/>
            <person name="Hrouzek P."/>
            <person name="Sobotka R."/>
            <person name="Henderson W.M."/>
            <person name="Schmieder P."/>
            <person name="Williams S.M."/>
            <person name="Lauderdale J.D."/>
            <person name="Wilde H.D."/>
            <person name="Gerrin W."/>
            <person name="Kust A."/>
            <person name="Washington J.W."/>
            <person name="Wagner C."/>
            <person name="Geier B."/>
            <person name="Liebeke M."/>
            <person name="Enke H."/>
            <person name="Niedermeyer T.H.J."/>
            <person name="Wilde S.B."/>
        </authorList>
    </citation>
    <scope>NUCLEOTIDE SEQUENCE [LARGE SCALE GENOMIC DNA]</scope>
    <source>
        <strain evidence="4">Thurmond2011</strain>
    </source>
</reference>
<keyword evidence="4" id="KW-1185">Reference proteome</keyword>
<accession>A0AAP5MEC0</accession>
<feature type="region of interest" description="Disordered" evidence="1">
    <location>
        <begin position="1"/>
        <end position="28"/>
    </location>
</feature>
<dbReference type="EMBL" id="JAALHA020000038">
    <property type="protein sequence ID" value="MDR9900709.1"/>
    <property type="molecule type" value="Genomic_DNA"/>
</dbReference>
<dbReference type="PANTHER" id="PTHR36251:SF2">
    <property type="entry name" value="GIFSY-2 PROPHAGE HOST SPECIFICITY PROTEIN J, PHAGE LAMBDA"/>
    <property type="match status" value="1"/>
</dbReference>
<name>A0AAP5MEC0_9CYAN</name>
<dbReference type="Proteomes" id="UP000667802">
    <property type="component" value="Unassembled WGS sequence"/>
</dbReference>
<protein>
    <submittedName>
        <fullName evidence="3">Phage tail protein</fullName>
    </submittedName>
</protein>
<dbReference type="Pfam" id="PF13550">
    <property type="entry name" value="Phage-tail_3"/>
    <property type="match status" value="1"/>
</dbReference>
<gene>
    <name evidence="3" type="ORF">G7B40_040185</name>
</gene>
<proteinExistence type="predicted"/>
<dbReference type="InterPro" id="IPR053171">
    <property type="entry name" value="Viral_Tip_Attach_Protein"/>
</dbReference>
<dbReference type="InterPro" id="IPR032876">
    <property type="entry name" value="J_dom"/>
</dbReference>
<dbReference type="InterPro" id="IPR036116">
    <property type="entry name" value="FN3_sf"/>
</dbReference>
<evidence type="ECO:0000313" key="4">
    <source>
        <dbReference type="Proteomes" id="UP000667802"/>
    </source>
</evidence>
<feature type="domain" description="Fibronectin type-III" evidence="2">
    <location>
        <begin position="637"/>
        <end position="741"/>
    </location>
</feature>
<dbReference type="PANTHER" id="PTHR36251">
    <property type="entry name" value="FELS-1 PROPHAGE HOST SPECIFICITY PROTEIN-RELATED"/>
    <property type="match status" value="1"/>
</dbReference>
<dbReference type="RefSeq" id="WP_208342373.1">
    <property type="nucleotide sequence ID" value="NZ_CAWQFN010000136.1"/>
</dbReference>
<dbReference type="InterPro" id="IPR055385">
    <property type="entry name" value="GpJ_HDII-ins2"/>
</dbReference>
<dbReference type="Gene3D" id="2.60.40.10">
    <property type="entry name" value="Immunoglobulins"/>
    <property type="match status" value="1"/>
</dbReference>